<dbReference type="AlphaFoldDB" id="A0A0G1EKZ5"/>
<dbReference type="GO" id="GO:0000271">
    <property type="term" value="P:polysaccharide biosynthetic process"/>
    <property type="evidence" value="ECO:0007669"/>
    <property type="project" value="TreeGrafter"/>
</dbReference>
<dbReference type="Gene3D" id="3.90.1150.10">
    <property type="entry name" value="Aspartate Aminotransferase, domain 1"/>
    <property type="match status" value="1"/>
</dbReference>
<keyword evidence="4" id="KW-0808">Transferase</keyword>
<sequence>MPTKNYHIPLFYPFVSDEMRQAAYAALGEKIITQGQTVDEFESLLNQTLGTRNLLTVNSCTSALELAYHLLDLKPGDEVITPVFTCTATTVPLLRRGINIVFADVKENLLMDWKDAEKKITKKTRAIVDVHLFNQLNETQDLGIPIIGDAAQYLGKTYGEQFTAYSFQAVKLLTTVDGGALVCERKEDYKRAKLLRWYGIDRETSKENINVDITEAGFKYHMNNVTAAIGIAGLKILDKLKKKRALLQNHYQQRLKDIPNLTVIGGSPYLIHVPNRDKFMVKLASLGIETGLGHRRNDMYSLFGGKRQNLPTMNRLESMYLLLPCHNKMSVKDVEFICTAIKESQ</sequence>
<dbReference type="GO" id="GO:0030170">
    <property type="term" value="F:pyridoxal phosphate binding"/>
    <property type="evidence" value="ECO:0007669"/>
    <property type="project" value="TreeGrafter"/>
</dbReference>
<feature type="active site" description="Proton acceptor" evidence="1">
    <location>
        <position position="171"/>
    </location>
</feature>
<dbReference type="Gene3D" id="3.40.640.10">
    <property type="entry name" value="Type I PLP-dependent aspartate aminotransferase-like (Major domain)"/>
    <property type="match status" value="1"/>
</dbReference>
<keyword evidence="2 3" id="KW-0663">Pyridoxal phosphate</keyword>
<dbReference type="STRING" id="1618436.UV59_C0033G0004"/>
<evidence type="ECO:0000256" key="1">
    <source>
        <dbReference type="PIRSR" id="PIRSR000390-1"/>
    </source>
</evidence>
<name>A0A0G1EKZ5_9BACT</name>
<gene>
    <name evidence="4" type="ORF">UV59_C0033G0004</name>
</gene>
<dbReference type="InterPro" id="IPR000653">
    <property type="entry name" value="DegT/StrS_aminotransferase"/>
</dbReference>
<evidence type="ECO:0000256" key="3">
    <source>
        <dbReference type="RuleBase" id="RU004508"/>
    </source>
</evidence>
<keyword evidence="4" id="KW-0032">Aminotransferase</keyword>
<proteinExistence type="inferred from homology"/>
<dbReference type="EMBL" id="LCFB01000033">
    <property type="protein sequence ID" value="KKS83706.1"/>
    <property type="molecule type" value="Genomic_DNA"/>
</dbReference>
<dbReference type="PIRSF" id="PIRSF000390">
    <property type="entry name" value="PLP_StrS"/>
    <property type="match status" value="1"/>
</dbReference>
<organism evidence="4 5">
    <name type="scientific">Candidatus Gottesmanbacteria bacterium GW2011_GWA1_43_11</name>
    <dbReference type="NCBI Taxonomy" id="1618436"/>
    <lineage>
        <taxon>Bacteria</taxon>
        <taxon>Candidatus Gottesmaniibacteriota</taxon>
    </lineage>
</organism>
<comment type="caution">
    <text evidence="4">The sequence shown here is derived from an EMBL/GenBank/DDBJ whole genome shotgun (WGS) entry which is preliminary data.</text>
</comment>
<dbReference type="SUPFAM" id="SSF53383">
    <property type="entry name" value="PLP-dependent transferases"/>
    <property type="match status" value="1"/>
</dbReference>
<accession>A0A0G1EKZ5</accession>
<comment type="similarity">
    <text evidence="3">Belongs to the DegT/DnrJ/EryC1 family.</text>
</comment>
<reference evidence="4 5" key="1">
    <citation type="journal article" date="2015" name="Nature">
        <title>rRNA introns, odd ribosomes, and small enigmatic genomes across a large radiation of phyla.</title>
        <authorList>
            <person name="Brown C.T."/>
            <person name="Hug L.A."/>
            <person name="Thomas B.C."/>
            <person name="Sharon I."/>
            <person name="Castelle C.J."/>
            <person name="Singh A."/>
            <person name="Wilkins M.J."/>
            <person name="Williams K.H."/>
            <person name="Banfield J.F."/>
        </authorList>
    </citation>
    <scope>NUCLEOTIDE SEQUENCE [LARGE SCALE GENOMIC DNA]</scope>
</reference>
<dbReference type="PATRIC" id="fig|1618436.3.peg.1310"/>
<dbReference type="PANTHER" id="PTHR30244:SF34">
    <property type="entry name" value="DTDP-4-AMINO-4,6-DIDEOXYGALACTOSE TRANSAMINASE"/>
    <property type="match status" value="1"/>
</dbReference>
<evidence type="ECO:0000256" key="2">
    <source>
        <dbReference type="PIRSR" id="PIRSR000390-2"/>
    </source>
</evidence>
<evidence type="ECO:0000313" key="4">
    <source>
        <dbReference type="EMBL" id="KKS83706.1"/>
    </source>
</evidence>
<dbReference type="InterPro" id="IPR015424">
    <property type="entry name" value="PyrdxlP-dep_Trfase"/>
</dbReference>
<dbReference type="InterPro" id="IPR015421">
    <property type="entry name" value="PyrdxlP-dep_Trfase_major"/>
</dbReference>
<evidence type="ECO:0000313" key="5">
    <source>
        <dbReference type="Proteomes" id="UP000034543"/>
    </source>
</evidence>
<protein>
    <submittedName>
        <fullName evidence="4">DegT/DnrJ/EryC1/StrS aminotransferase</fullName>
    </submittedName>
</protein>
<dbReference type="PANTHER" id="PTHR30244">
    <property type="entry name" value="TRANSAMINASE"/>
    <property type="match status" value="1"/>
</dbReference>
<dbReference type="InterPro" id="IPR015422">
    <property type="entry name" value="PyrdxlP-dep_Trfase_small"/>
</dbReference>
<feature type="modified residue" description="N6-(pyridoxal phosphate)lysine" evidence="2">
    <location>
        <position position="171"/>
    </location>
</feature>
<dbReference type="Pfam" id="PF01041">
    <property type="entry name" value="DegT_DnrJ_EryC1"/>
    <property type="match status" value="1"/>
</dbReference>
<dbReference type="Proteomes" id="UP000034543">
    <property type="component" value="Unassembled WGS sequence"/>
</dbReference>
<dbReference type="GO" id="GO:0008483">
    <property type="term" value="F:transaminase activity"/>
    <property type="evidence" value="ECO:0007669"/>
    <property type="project" value="UniProtKB-KW"/>
</dbReference>